<feature type="transmembrane region" description="Helical" evidence="8">
    <location>
        <begin position="522"/>
        <end position="541"/>
    </location>
</feature>
<feature type="transmembrane region" description="Helical" evidence="8">
    <location>
        <begin position="343"/>
        <end position="368"/>
    </location>
</feature>
<feature type="transmembrane region" description="Helical" evidence="8">
    <location>
        <begin position="236"/>
        <end position="257"/>
    </location>
</feature>
<comment type="subcellular location">
    <subcellularLocation>
        <location evidence="1">Cell inner membrane</location>
        <topology evidence="1">Multi-pass membrane protein</topology>
    </subcellularLocation>
    <subcellularLocation>
        <location evidence="8">Cell membrane</location>
        <topology evidence="8">Multi-pass membrane protein</topology>
    </subcellularLocation>
</comment>
<feature type="transmembrane region" description="Helical" evidence="8">
    <location>
        <begin position="178"/>
        <end position="203"/>
    </location>
</feature>
<reference evidence="11" key="1">
    <citation type="journal article" date="2019" name="Int. J. Syst. Evol. Microbiol.">
        <title>The Global Catalogue of Microorganisms (GCM) 10K type strain sequencing project: providing services to taxonomists for standard genome sequencing and annotation.</title>
        <authorList>
            <consortium name="The Broad Institute Genomics Platform"/>
            <consortium name="The Broad Institute Genome Sequencing Center for Infectious Disease"/>
            <person name="Wu L."/>
            <person name="Ma J."/>
        </authorList>
    </citation>
    <scope>NUCLEOTIDE SEQUENCE [LARGE SCALE GENOMIC DNA]</scope>
    <source>
        <strain evidence="11">CGMCC 1.12478</strain>
    </source>
</reference>
<feature type="transmembrane region" description="Helical" evidence="8">
    <location>
        <begin position="380"/>
        <end position="407"/>
    </location>
</feature>
<feature type="domain" description="ABC transmembrane type-1" evidence="9">
    <location>
        <begin position="50"/>
        <end position="261"/>
    </location>
</feature>
<accession>A0ABQ1KDK8</accession>
<feature type="transmembrane region" description="Helical" evidence="8">
    <location>
        <begin position="419"/>
        <end position="437"/>
    </location>
</feature>
<sequence length="557" mass="58441">MTLAALVVFAGVLMLAPMALLLQTGLMADGVPTLDPIRNALDSRSVTRALWNSLESAAISAVLSLIVGVGVALLVGLTTLRGKAVFTFLVLIPMMVPPHVTAIAWTQALGPSSPLLGALGLAPPPGTPHPLYGKEGVIALLAVQHMPLVFLVVLAALRTLPREMAEAARVAGAGPIRLLGRVILPLLAPSLLAAYALAFVSALGNFGIPALLGIPGRYTTLPVLIWQRLSSFGPTMLADVAVLSALMALIAIVVIAVQMMLSARSRSALIGPPQPPLHLELGRLRWLAEAGMVLLVAVTLALPMASLFGTALVITYGLPLTFETMTLANFEQVLLRQSVTLRAFANSTIAAGLAALVLAGLATILARLSAVSHNARRRVGIGLTALAEITYAIPSIVISIAFILTFLKPLPILDVSLYNTLWIIVLAYLCAFFAVALKPVSAACLQLDPALDEAARVSGANWGLRMRRVYLPLVAPATASGAILVFLTAYNEVTVSALLWSTGTETIGTVIYNYENGGYTTLAAAMAGVTVLATVCLMVLLDLFGRRLPPGVVPWRL</sequence>
<dbReference type="Proteomes" id="UP000645462">
    <property type="component" value="Unassembled WGS sequence"/>
</dbReference>
<protein>
    <submittedName>
        <fullName evidence="10">ABC transporter permease</fullName>
    </submittedName>
</protein>
<evidence type="ECO:0000256" key="5">
    <source>
        <dbReference type="ARBA" id="ARBA00022692"/>
    </source>
</evidence>
<organism evidence="10 11">
    <name type="scientific">Marivita lacus</name>
    <dbReference type="NCBI Taxonomy" id="1323742"/>
    <lineage>
        <taxon>Bacteria</taxon>
        <taxon>Pseudomonadati</taxon>
        <taxon>Pseudomonadota</taxon>
        <taxon>Alphaproteobacteria</taxon>
        <taxon>Rhodobacterales</taxon>
        <taxon>Roseobacteraceae</taxon>
        <taxon>Marivita</taxon>
    </lineage>
</organism>
<dbReference type="RefSeq" id="WP_229747653.1">
    <property type="nucleotide sequence ID" value="NZ_BMFC01000001.1"/>
</dbReference>
<comment type="similarity">
    <text evidence="8">Belongs to the binding-protein-dependent transport system permease family.</text>
</comment>
<feature type="transmembrane region" description="Helical" evidence="8">
    <location>
        <begin position="84"/>
        <end position="105"/>
    </location>
</feature>
<keyword evidence="6 8" id="KW-1133">Transmembrane helix</keyword>
<evidence type="ECO:0000256" key="1">
    <source>
        <dbReference type="ARBA" id="ARBA00004429"/>
    </source>
</evidence>
<keyword evidence="3" id="KW-1003">Cell membrane</keyword>
<keyword evidence="2 8" id="KW-0813">Transport</keyword>
<evidence type="ECO:0000256" key="3">
    <source>
        <dbReference type="ARBA" id="ARBA00022475"/>
    </source>
</evidence>
<evidence type="ECO:0000313" key="10">
    <source>
        <dbReference type="EMBL" id="GGB93545.1"/>
    </source>
</evidence>
<evidence type="ECO:0000313" key="11">
    <source>
        <dbReference type="Proteomes" id="UP000645462"/>
    </source>
</evidence>
<keyword evidence="11" id="KW-1185">Reference proteome</keyword>
<keyword evidence="4" id="KW-0997">Cell inner membrane</keyword>
<dbReference type="PANTHER" id="PTHR43357">
    <property type="entry name" value="INNER MEMBRANE ABC TRANSPORTER PERMEASE PROTEIN YDCV"/>
    <property type="match status" value="1"/>
</dbReference>
<evidence type="ECO:0000256" key="7">
    <source>
        <dbReference type="ARBA" id="ARBA00023136"/>
    </source>
</evidence>
<feature type="transmembrane region" description="Helical" evidence="8">
    <location>
        <begin position="57"/>
        <end position="77"/>
    </location>
</feature>
<dbReference type="PROSITE" id="PS50928">
    <property type="entry name" value="ABC_TM1"/>
    <property type="match status" value="2"/>
</dbReference>
<evidence type="ECO:0000259" key="9">
    <source>
        <dbReference type="PROSITE" id="PS50928"/>
    </source>
</evidence>
<dbReference type="Gene3D" id="1.10.3720.10">
    <property type="entry name" value="MetI-like"/>
    <property type="match status" value="2"/>
</dbReference>
<feature type="transmembrane region" description="Helical" evidence="8">
    <location>
        <begin position="293"/>
        <end position="318"/>
    </location>
</feature>
<feature type="transmembrane region" description="Helical" evidence="8">
    <location>
        <begin position="137"/>
        <end position="157"/>
    </location>
</feature>
<evidence type="ECO:0000256" key="8">
    <source>
        <dbReference type="RuleBase" id="RU363032"/>
    </source>
</evidence>
<dbReference type="PANTHER" id="PTHR43357:SF3">
    <property type="entry name" value="FE(3+)-TRANSPORT SYSTEM PERMEASE PROTEIN FBPB 2"/>
    <property type="match status" value="1"/>
</dbReference>
<dbReference type="InterPro" id="IPR035906">
    <property type="entry name" value="MetI-like_sf"/>
</dbReference>
<proteinExistence type="inferred from homology"/>
<dbReference type="EMBL" id="BMFC01000001">
    <property type="protein sequence ID" value="GGB93545.1"/>
    <property type="molecule type" value="Genomic_DNA"/>
</dbReference>
<feature type="transmembrane region" description="Helical" evidence="8">
    <location>
        <begin position="469"/>
        <end position="490"/>
    </location>
</feature>
<evidence type="ECO:0000256" key="2">
    <source>
        <dbReference type="ARBA" id="ARBA00022448"/>
    </source>
</evidence>
<dbReference type="InterPro" id="IPR000515">
    <property type="entry name" value="MetI-like"/>
</dbReference>
<gene>
    <name evidence="10" type="ORF">GCM10011363_07720</name>
</gene>
<keyword evidence="7 8" id="KW-0472">Membrane</keyword>
<feature type="domain" description="ABC transmembrane type-1" evidence="9">
    <location>
        <begin position="344"/>
        <end position="541"/>
    </location>
</feature>
<evidence type="ECO:0000256" key="4">
    <source>
        <dbReference type="ARBA" id="ARBA00022519"/>
    </source>
</evidence>
<evidence type="ECO:0000256" key="6">
    <source>
        <dbReference type="ARBA" id="ARBA00022989"/>
    </source>
</evidence>
<dbReference type="SUPFAM" id="SSF161098">
    <property type="entry name" value="MetI-like"/>
    <property type="match status" value="2"/>
</dbReference>
<name>A0ABQ1KDK8_9RHOB</name>
<comment type="caution">
    <text evidence="10">The sequence shown here is derived from an EMBL/GenBank/DDBJ whole genome shotgun (WGS) entry which is preliminary data.</text>
</comment>
<dbReference type="CDD" id="cd06261">
    <property type="entry name" value="TM_PBP2"/>
    <property type="match status" value="2"/>
</dbReference>
<dbReference type="Pfam" id="PF00528">
    <property type="entry name" value="BPD_transp_1"/>
    <property type="match status" value="2"/>
</dbReference>
<keyword evidence="5 8" id="KW-0812">Transmembrane</keyword>